<keyword evidence="2" id="KW-0479">Metal-binding</keyword>
<dbReference type="AlphaFoldDB" id="A0A1M5KXH6"/>
<evidence type="ECO:0000256" key="2">
    <source>
        <dbReference type="HAMAP-Rule" id="MF_01139"/>
    </source>
</evidence>
<feature type="binding site" evidence="2">
    <location>
        <position position="212"/>
    </location>
    <ligand>
        <name>Mg(2+)</name>
        <dbReference type="ChEBI" id="CHEBI:18420"/>
    </ligand>
</feature>
<dbReference type="SUPFAM" id="SSF64005">
    <property type="entry name" value="Undecaprenyl diphosphate synthase"/>
    <property type="match status" value="1"/>
</dbReference>
<dbReference type="FunFam" id="3.40.1180.10:FF:000001">
    <property type="entry name" value="(2E,6E)-farnesyl-diphosphate-specific ditrans,polycis-undecaprenyl-diphosphate synthase"/>
    <property type="match status" value="1"/>
</dbReference>
<evidence type="ECO:0000313" key="3">
    <source>
        <dbReference type="EMBL" id="SHG57209.1"/>
    </source>
</evidence>
<feature type="binding site" evidence="2">
    <location>
        <position position="25"/>
    </location>
    <ligand>
        <name>Mg(2+)</name>
        <dbReference type="ChEBI" id="CHEBI:18420"/>
    </ligand>
</feature>
<accession>A0A1M5KXH6</accession>
<name>A0A1M5KXH6_9FIRM</name>
<reference evidence="4" key="1">
    <citation type="submission" date="2016-11" db="EMBL/GenBank/DDBJ databases">
        <authorList>
            <person name="Varghese N."/>
            <person name="Submissions S."/>
        </authorList>
    </citation>
    <scope>NUCLEOTIDE SEQUENCE [LARGE SCALE GENOMIC DNA]</scope>
    <source>
        <strain evidence="4">DSM 11003</strain>
    </source>
</reference>
<feature type="binding site" evidence="2">
    <location>
        <position position="30"/>
    </location>
    <ligand>
        <name>substrate</name>
    </ligand>
</feature>
<dbReference type="GO" id="GO:0000287">
    <property type="term" value="F:magnesium ion binding"/>
    <property type="evidence" value="ECO:0007669"/>
    <property type="project" value="UniProtKB-UniRule"/>
</dbReference>
<keyword evidence="4" id="KW-1185">Reference proteome</keyword>
<comment type="function">
    <text evidence="2">Catalyzes the condensation of isopentenyl diphosphate (IPP) with allylic pyrophosphates generating different type of terpenoids.</text>
</comment>
<protein>
    <recommendedName>
        <fullName evidence="2">Isoprenyl transferase</fullName>
        <ecNumber evidence="2">2.5.1.-</ecNumber>
    </recommendedName>
</protein>
<feature type="binding site" evidence="2">
    <location>
        <begin position="70"/>
        <end position="72"/>
    </location>
    <ligand>
        <name>substrate</name>
    </ligand>
</feature>
<feature type="binding site" evidence="2">
    <location>
        <begin position="199"/>
        <end position="201"/>
    </location>
    <ligand>
        <name>substrate</name>
    </ligand>
</feature>
<dbReference type="GO" id="GO:0016094">
    <property type="term" value="P:polyprenol biosynthetic process"/>
    <property type="evidence" value="ECO:0007669"/>
    <property type="project" value="TreeGrafter"/>
</dbReference>
<feature type="binding site" evidence="2">
    <location>
        <position position="74"/>
    </location>
    <ligand>
        <name>substrate</name>
    </ligand>
</feature>
<evidence type="ECO:0000313" key="4">
    <source>
        <dbReference type="Proteomes" id="UP000242329"/>
    </source>
</evidence>
<feature type="binding site" evidence="2">
    <location>
        <position position="193"/>
    </location>
    <ligand>
        <name>substrate</name>
    </ligand>
</feature>
<feature type="binding site" evidence="2">
    <location>
        <position position="38"/>
    </location>
    <ligand>
        <name>substrate</name>
    </ligand>
</feature>
<dbReference type="NCBIfam" id="TIGR00055">
    <property type="entry name" value="uppS"/>
    <property type="match status" value="1"/>
</dbReference>
<dbReference type="HAMAP" id="MF_01139">
    <property type="entry name" value="ISPT"/>
    <property type="match status" value="1"/>
</dbReference>
<dbReference type="PANTHER" id="PTHR10291">
    <property type="entry name" value="DEHYDRODOLICHYL DIPHOSPHATE SYNTHASE FAMILY MEMBER"/>
    <property type="match status" value="1"/>
</dbReference>
<dbReference type="EMBL" id="FQWY01000006">
    <property type="protein sequence ID" value="SHG57209.1"/>
    <property type="molecule type" value="Genomic_DNA"/>
</dbReference>
<feature type="binding site" evidence="2">
    <location>
        <position position="42"/>
    </location>
    <ligand>
        <name>substrate</name>
    </ligand>
</feature>
<comment type="cofactor">
    <cofactor evidence="2">
        <name>Mg(2+)</name>
        <dbReference type="ChEBI" id="CHEBI:18420"/>
    </cofactor>
    <text evidence="2">Binds 2 magnesium ions per subunit.</text>
</comment>
<dbReference type="RefSeq" id="WP_073089581.1">
    <property type="nucleotide sequence ID" value="NZ_FQWY01000006.1"/>
</dbReference>
<proteinExistence type="inferred from homology"/>
<comment type="similarity">
    <text evidence="2">Belongs to the UPP synthase family.</text>
</comment>
<feature type="active site" evidence="2">
    <location>
        <position position="25"/>
    </location>
</feature>
<dbReference type="NCBIfam" id="NF011405">
    <property type="entry name" value="PRK14830.1"/>
    <property type="match status" value="1"/>
</dbReference>
<dbReference type="InterPro" id="IPR018520">
    <property type="entry name" value="UPP_synth-like_CS"/>
</dbReference>
<feature type="binding site" evidence="2">
    <location>
        <begin position="26"/>
        <end position="29"/>
    </location>
    <ligand>
        <name>substrate</name>
    </ligand>
</feature>
<dbReference type="GO" id="GO:0008834">
    <property type="term" value="F:ditrans,polycis-undecaprenyl-diphosphate synthase [(2E,6E)-farnesyl-diphosphate specific] activity"/>
    <property type="evidence" value="ECO:0007669"/>
    <property type="project" value="TreeGrafter"/>
</dbReference>
<dbReference type="InterPro" id="IPR001441">
    <property type="entry name" value="UPP_synth-like"/>
</dbReference>
<dbReference type="Gene3D" id="3.40.1180.10">
    <property type="entry name" value="Decaprenyl diphosphate synthase-like"/>
    <property type="match status" value="1"/>
</dbReference>
<keyword evidence="1 2" id="KW-0808">Transferase</keyword>
<dbReference type="PROSITE" id="PS01066">
    <property type="entry name" value="UPP_SYNTHASE"/>
    <property type="match status" value="1"/>
</dbReference>
<dbReference type="OrthoDB" id="4191603at2"/>
<keyword evidence="2" id="KW-0460">Magnesium</keyword>
<dbReference type="PANTHER" id="PTHR10291:SF0">
    <property type="entry name" value="DEHYDRODOLICHYL DIPHOSPHATE SYNTHASE 2"/>
    <property type="match status" value="1"/>
</dbReference>
<sequence>MAVPRENKTVKVPDKIPYHIAIIMDGNGRWAKKRLMPRTMGHRAGMAALKRVVKACVKFNIPILTVYAFSTENWKRPGEEVDYLMKLLVEFVNKELAELHEQNIRINVLGDYLQLPFECQMAIKKALHLTAGNSGMIFNIALNYGARLEIIKAVREIGRLVKEGKISPEDIDERLFADFLFTRGMPDPDLVIRTAGEMRVSNFLLWQIAYSEIWITDKLWPDFTEEDLLKAIDDYSRRERRFGGLIIKEKGEENA</sequence>
<dbReference type="CDD" id="cd00475">
    <property type="entry name" value="Cis_IPPS"/>
    <property type="match status" value="1"/>
</dbReference>
<dbReference type="Pfam" id="PF01255">
    <property type="entry name" value="Prenyltransf"/>
    <property type="match status" value="1"/>
</dbReference>
<dbReference type="GO" id="GO:0005829">
    <property type="term" value="C:cytosol"/>
    <property type="evidence" value="ECO:0007669"/>
    <property type="project" value="TreeGrafter"/>
</dbReference>
<organism evidence="3 4">
    <name type="scientific">Thermosyntropha lipolytica DSM 11003</name>
    <dbReference type="NCBI Taxonomy" id="1123382"/>
    <lineage>
        <taxon>Bacteria</taxon>
        <taxon>Bacillati</taxon>
        <taxon>Bacillota</taxon>
        <taxon>Clostridia</taxon>
        <taxon>Eubacteriales</taxon>
        <taxon>Syntrophomonadaceae</taxon>
        <taxon>Thermosyntropha</taxon>
    </lineage>
</organism>
<evidence type="ECO:0000256" key="1">
    <source>
        <dbReference type="ARBA" id="ARBA00022679"/>
    </source>
</evidence>
<dbReference type="InterPro" id="IPR036424">
    <property type="entry name" value="UPP_synth-like_sf"/>
</dbReference>
<comment type="subunit">
    <text evidence="2">Homodimer.</text>
</comment>
<dbReference type="GO" id="GO:0030145">
    <property type="term" value="F:manganese ion binding"/>
    <property type="evidence" value="ECO:0007669"/>
    <property type="project" value="TreeGrafter"/>
</dbReference>
<feature type="active site" description="Proton acceptor" evidence="2">
    <location>
        <position position="73"/>
    </location>
</feature>
<feature type="binding site" evidence="2">
    <location>
        <position position="76"/>
    </location>
    <ligand>
        <name>substrate</name>
    </ligand>
</feature>
<gene>
    <name evidence="3" type="ORF">SAMN02745221_00503</name>
</gene>
<dbReference type="STRING" id="1123382.SAMN02745221_00503"/>
<dbReference type="Proteomes" id="UP000242329">
    <property type="component" value="Unassembled WGS sequence"/>
</dbReference>
<dbReference type="EC" id="2.5.1.-" evidence="2"/>